<accession>A0A9X2FDP9</accession>
<feature type="non-terminal residue" evidence="1">
    <location>
        <position position="1"/>
    </location>
</feature>
<reference evidence="1" key="1">
    <citation type="submission" date="2022-06" db="EMBL/GenBank/DDBJ databases">
        <title>Aeoliella straminimaris, a novel planctomycete from sediments.</title>
        <authorList>
            <person name="Vitorino I.R."/>
            <person name="Lage O.M."/>
        </authorList>
    </citation>
    <scope>NUCLEOTIDE SEQUENCE</scope>
    <source>
        <strain evidence="1">ICT_H6.2</strain>
    </source>
</reference>
<evidence type="ECO:0000313" key="1">
    <source>
        <dbReference type="EMBL" id="MCO6047060.1"/>
    </source>
</evidence>
<dbReference type="Proteomes" id="UP001155241">
    <property type="component" value="Unassembled WGS sequence"/>
</dbReference>
<evidence type="ECO:0000313" key="2">
    <source>
        <dbReference type="Proteomes" id="UP001155241"/>
    </source>
</evidence>
<proteinExistence type="predicted"/>
<dbReference type="RefSeq" id="WP_252855171.1">
    <property type="nucleotide sequence ID" value="NZ_JAMXLR010000087.1"/>
</dbReference>
<dbReference type="AlphaFoldDB" id="A0A9X2FDP9"/>
<name>A0A9X2FDP9_9BACT</name>
<dbReference type="EMBL" id="JAMXLR010000087">
    <property type="protein sequence ID" value="MCO6047060.1"/>
    <property type="molecule type" value="Genomic_DNA"/>
</dbReference>
<gene>
    <name evidence="1" type="ORF">NG895_24445</name>
</gene>
<comment type="caution">
    <text evidence="1">The sequence shown here is derived from an EMBL/GenBank/DDBJ whole genome shotgun (WGS) entry which is preliminary data.</text>
</comment>
<protein>
    <submittedName>
        <fullName evidence="1">Uncharacterized protein</fullName>
    </submittedName>
</protein>
<keyword evidence="2" id="KW-1185">Reference proteome</keyword>
<organism evidence="1 2">
    <name type="scientific">Aeoliella straminimaris</name>
    <dbReference type="NCBI Taxonomy" id="2954799"/>
    <lineage>
        <taxon>Bacteria</taxon>
        <taxon>Pseudomonadati</taxon>
        <taxon>Planctomycetota</taxon>
        <taxon>Planctomycetia</taxon>
        <taxon>Pirellulales</taxon>
        <taxon>Lacipirellulaceae</taxon>
        <taxon>Aeoliella</taxon>
    </lineage>
</organism>
<sequence length="122" mass="12943">WHPKRAGSATPPASQCHPAETNSLLGMVNQILEGRHANKVAGIQQRMETLADELAATQAELFNVRPTIQVDRTLDVIGQGNQAFAAMDLADFPEAKPALNAALAAGDTEAITEIVNQVSDAE</sequence>